<reference evidence="3" key="1">
    <citation type="submission" date="2016-04" db="EMBL/GenBank/DDBJ databases">
        <authorList>
            <person name="Nguyen H.D."/>
            <person name="Samba Siva P."/>
            <person name="Cullis J."/>
            <person name="Levesque C.A."/>
            <person name="Hambleton S."/>
        </authorList>
    </citation>
    <scope>NUCLEOTIDE SEQUENCE</scope>
    <source>
        <strain evidence="3">DAOMC 236422</strain>
    </source>
</reference>
<organism evidence="3 4">
    <name type="scientific">Tilletia walkeri</name>
    <dbReference type="NCBI Taxonomy" id="117179"/>
    <lineage>
        <taxon>Eukaryota</taxon>
        <taxon>Fungi</taxon>
        <taxon>Dikarya</taxon>
        <taxon>Basidiomycota</taxon>
        <taxon>Ustilaginomycotina</taxon>
        <taxon>Exobasidiomycetes</taxon>
        <taxon>Tilletiales</taxon>
        <taxon>Tilletiaceae</taxon>
        <taxon>Tilletia</taxon>
    </lineage>
</organism>
<keyword evidence="2" id="KW-0732">Signal</keyword>
<evidence type="ECO:0000256" key="1">
    <source>
        <dbReference type="SAM" id="MobiDB-lite"/>
    </source>
</evidence>
<comment type="caution">
    <text evidence="3">The sequence shown here is derived from an EMBL/GenBank/DDBJ whole genome shotgun (WGS) entry which is preliminary data.</text>
</comment>
<protein>
    <submittedName>
        <fullName evidence="3">Uncharacterized protein</fullName>
    </submittedName>
</protein>
<reference evidence="3" key="2">
    <citation type="journal article" date="2019" name="IMA Fungus">
        <title>Genome sequencing and comparison of five Tilletia species to identify candidate genes for the detection of regulated species infecting wheat.</title>
        <authorList>
            <person name="Nguyen H.D.T."/>
            <person name="Sultana T."/>
            <person name="Kesanakurti P."/>
            <person name="Hambleton S."/>
        </authorList>
    </citation>
    <scope>NUCLEOTIDE SEQUENCE</scope>
    <source>
        <strain evidence="3">DAOMC 236422</strain>
    </source>
</reference>
<sequence length="81" mass="8610">MTPRSKLQITSQLAALNLLVADTNAAQVLAGEAAAQIREPLYEESAPSSSSSMQSLAETKHFTSHMPSPVDQRDAGAQRTV</sequence>
<evidence type="ECO:0000313" key="4">
    <source>
        <dbReference type="Proteomes" id="UP000078113"/>
    </source>
</evidence>
<feature type="compositionally biased region" description="Basic and acidic residues" evidence="1">
    <location>
        <begin position="71"/>
        <end position="81"/>
    </location>
</feature>
<name>A0A8X7N2G7_9BASI</name>
<feature type="compositionally biased region" description="Low complexity" evidence="1">
    <location>
        <begin position="45"/>
        <end position="55"/>
    </location>
</feature>
<feature type="region of interest" description="Disordered" evidence="1">
    <location>
        <begin position="42"/>
        <end position="81"/>
    </location>
</feature>
<dbReference type="EMBL" id="LWDG02000605">
    <property type="protein sequence ID" value="KAE8263833.1"/>
    <property type="molecule type" value="Genomic_DNA"/>
</dbReference>
<gene>
    <name evidence="3" type="ORF">A4X09_0g7131</name>
</gene>
<evidence type="ECO:0000256" key="2">
    <source>
        <dbReference type="SAM" id="SignalP"/>
    </source>
</evidence>
<dbReference type="AlphaFoldDB" id="A0A8X7N2G7"/>
<feature type="signal peptide" evidence="2">
    <location>
        <begin position="1"/>
        <end position="25"/>
    </location>
</feature>
<evidence type="ECO:0000313" key="3">
    <source>
        <dbReference type="EMBL" id="KAE8263833.1"/>
    </source>
</evidence>
<proteinExistence type="predicted"/>
<feature type="chain" id="PRO_5036446145" evidence="2">
    <location>
        <begin position="26"/>
        <end position="81"/>
    </location>
</feature>
<keyword evidence="4" id="KW-1185">Reference proteome</keyword>
<dbReference type="Proteomes" id="UP000078113">
    <property type="component" value="Unassembled WGS sequence"/>
</dbReference>
<accession>A0A8X7N2G7</accession>